<evidence type="ECO:0000256" key="1">
    <source>
        <dbReference type="ARBA" id="ARBA00004651"/>
    </source>
</evidence>
<dbReference type="Gene3D" id="1.20.1560.10">
    <property type="entry name" value="ABC transporter type 1, transmembrane domain"/>
    <property type="match status" value="1"/>
</dbReference>
<dbReference type="CDD" id="cd03228">
    <property type="entry name" value="ABCC_MRP_Like"/>
    <property type="match status" value="1"/>
</dbReference>
<dbReference type="AlphaFoldDB" id="A0A9W6B0T4"/>
<protein>
    <submittedName>
        <fullName evidence="10">Thiol reductant ABC exporter subunit CydD</fullName>
    </submittedName>
</protein>
<evidence type="ECO:0000256" key="3">
    <source>
        <dbReference type="ARBA" id="ARBA00022741"/>
    </source>
</evidence>
<dbReference type="InterPro" id="IPR003593">
    <property type="entry name" value="AAA+_ATPase"/>
</dbReference>
<keyword evidence="3" id="KW-0547">Nucleotide-binding</keyword>
<sequence length="578" mass="65736">MFDKELMNFPGIKKLITKLGLLAFIQSLAIVFEALFLSRAIVNAWMLKKVTASFDPMLFFFLTFMLRYLITRIEQQICDRWANQTSADLKQRLLKHMYKLGPTLVSQFGSGNLVTLALDGMDKIKNYFNLIILKMINLTIIPIVLLIAVFFKDHLSGIVLLLVFPIIIYFMIILGVAAKNKSDQQYDTYTKMSNNFIETIRGLKTLKLFGLSHQYRKNIYNVSENYRKSTMSILKIALLSMFALDFLTTISIAIVAVFLGVRLINGSITLYPALAVLIISPDYFLPLRDFGNDYHATLNGKNALKQLIKVIRVPIVKAKVALKPFQSWQPGSTFQINHLNYRYPHDENNSLSDISFQCHGNMKIGIVGPSGAGKSTLLNAIGGWLTPSNASNYPFQINHQKIDSLAQSNWQQHISYIPQNPYIFAGTIKANIEFYRHDHNRYRVSKAAEAAGLASFLKSLRYGIDTRIGKGGRNISGGQAQRIALARILFDQNRSVLLFDEPTAHLDIETEYELKKTMLPILNHHLVFFATHRLHWMNNMDYLLVVQNGRIVEQGKPEALMEKHGACYQLVMQIRGEE</sequence>
<feature type="transmembrane region" description="Helical" evidence="7">
    <location>
        <begin position="236"/>
        <end position="261"/>
    </location>
</feature>
<evidence type="ECO:0000256" key="7">
    <source>
        <dbReference type="SAM" id="Phobius"/>
    </source>
</evidence>
<name>A0A9W6B0T4_9LACO</name>
<dbReference type="Pfam" id="PF00664">
    <property type="entry name" value="ABC_membrane"/>
    <property type="match status" value="1"/>
</dbReference>
<evidence type="ECO:0000256" key="4">
    <source>
        <dbReference type="ARBA" id="ARBA00022840"/>
    </source>
</evidence>
<dbReference type="RefSeq" id="WP_286135525.1">
    <property type="nucleotide sequence ID" value="NZ_BRPL01000002.1"/>
</dbReference>
<keyword evidence="5 7" id="KW-1133">Transmembrane helix</keyword>
<accession>A0A9W6B0T4</accession>
<organism evidence="10 11">
    <name type="scientific">Philodulcilactobacillus myokoensis</name>
    <dbReference type="NCBI Taxonomy" id="2929573"/>
    <lineage>
        <taxon>Bacteria</taxon>
        <taxon>Bacillati</taxon>
        <taxon>Bacillota</taxon>
        <taxon>Bacilli</taxon>
        <taxon>Lactobacillales</taxon>
        <taxon>Lactobacillaceae</taxon>
        <taxon>Philodulcilactobacillus</taxon>
    </lineage>
</organism>
<dbReference type="Pfam" id="PF00005">
    <property type="entry name" value="ABC_tran"/>
    <property type="match status" value="1"/>
</dbReference>
<keyword evidence="2 7" id="KW-0812">Transmembrane</keyword>
<dbReference type="GO" id="GO:0034040">
    <property type="term" value="F:ATPase-coupled lipid transmembrane transporter activity"/>
    <property type="evidence" value="ECO:0007669"/>
    <property type="project" value="TreeGrafter"/>
</dbReference>
<evidence type="ECO:0000313" key="10">
    <source>
        <dbReference type="EMBL" id="GLB46064.1"/>
    </source>
</evidence>
<feature type="domain" description="ABC transporter" evidence="8">
    <location>
        <begin position="334"/>
        <end position="573"/>
    </location>
</feature>
<keyword evidence="6 7" id="KW-0472">Membrane</keyword>
<reference evidence="10" key="1">
    <citation type="submission" date="2022-07" db="EMBL/GenBank/DDBJ databases">
        <authorList>
            <person name="Kouya T."/>
            <person name="Ishiyama Y."/>
        </authorList>
    </citation>
    <scope>NUCLEOTIDE SEQUENCE</scope>
    <source>
        <strain evidence="10">WR16-4</strain>
    </source>
</reference>
<dbReference type="PROSITE" id="PS50893">
    <property type="entry name" value="ABC_TRANSPORTER_2"/>
    <property type="match status" value="1"/>
</dbReference>
<feature type="transmembrane region" description="Helical" evidence="7">
    <location>
        <begin position="131"/>
        <end position="151"/>
    </location>
</feature>
<keyword evidence="4" id="KW-0067">ATP-binding</keyword>
<dbReference type="CDD" id="cd18584">
    <property type="entry name" value="ABC_6TM_AarD_CydD"/>
    <property type="match status" value="1"/>
</dbReference>
<gene>
    <name evidence="10" type="ORF">WR164_00430</name>
</gene>
<dbReference type="EMBL" id="BRPL01000002">
    <property type="protein sequence ID" value="GLB46064.1"/>
    <property type="molecule type" value="Genomic_DNA"/>
</dbReference>
<evidence type="ECO:0000259" key="8">
    <source>
        <dbReference type="PROSITE" id="PS50893"/>
    </source>
</evidence>
<comment type="subcellular location">
    <subcellularLocation>
        <location evidence="1">Cell membrane</location>
        <topology evidence="1">Multi-pass membrane protein</topology>
    </subcellularLocation>
</comment>
<dbReference type="GO" id="GO:0016887">
    <property type="term" value="F:ATP hydrolysis activity"/>
    <property type="evidence" value="ECO:0007669"/>
    <property type="project" value="InterPro"/>
</dbReference>
<dbReference type="Proteomes" id="UP001144204">
    <property type="component" value="Unassembled WGS sequence"/>
</dbReference>
<dbReference type="GO" id="GO:0140359">
    <property type="term" value="F:ABC-type transporter activity"/>
    <property type="evidence" value="ECO:0007669"/>
    <property type="project" value="InterPro"/>
</dbReference>
<keyword evidence="11" id="KW-1185">Reference proteome</keyword>
<dbReference type="SUPFAM" id="SSF52540">
    <property type="entry name" value="P-loop containing nucleoside triphosphate hydrolases"/>
    <property type="match status" value="1"/>
</dbReference>
<feature type="transmembrane region" description="Helical" evidence="7">
    <location>
        <begin position="54"/>
        <end position="70"/>
    </location>
</feature>
<dbReference type="PROSITE" id="PS00211">
    <property type="entry name" value="ABC_TRANSPORTER_1"/>
    <property type="match status" value="1"/>
</dbReference>
<dbReference type="InterPro" id="IPR003439">
    <property type="entry name" value="ABC_transporter-like_ATP-bd"/>
</dbReference>
<evidence type="ECO:0000259" key="9">
    <source>
        <dbReference type="PROSITE" id="PS50929"/>
    </source>
</evidence>
<dbReference type="InterPro" id="IPR014216">
    <property type="entry name" value="ABC_transptr_CydD"/>
</dbReference>
<evidence type="ECO:0000256" key="6">
    <source>
        <dbReference type="ARBA" id="ARBA00023136"/>
    </source>
</evidence>
<reference evidence="10" key="2">
    <citation type="journal article" date="2023" name="PLoS ONE">
        <title>Philodulcilactobacillus myokoensis gen. nov., sp. nov., a fructophilic, acidophilic, and agar-phobic lactic acid bacterium isolated from fermented vegetable extracts.</title>
        <authorList>
            <person name="Kouya T."/>
            <person name="Ishiyama Y."/>
            <person name="Ohashi S."/>
            <person name="Kumakubo R."/>
            <person name="Yamazaki T."/>
            <person name="Otaki T."/>
        </authorList>
    </citation>
    <scope>NUCLEOTIDE SEQUENCE</scope>
    <source>
        <strain evidence="10">WR16-4</strain>
    </source>
</reference>
<dbReference type="GO" id="GO:0005524">
    <property type="term" value="F:ATP binding"/>
    <property type="evidence" value="ECO:0007669"/>
    <property type="project" value="UniProtKB-KW"/>
</dbReference>
<proteinExistence type="predicted"/>
<dbReference type="InterPro" id="IPR011527">
    <property type="entry name" value="ABC1_TM_dom"/>
</dbReference>
<dbReference type="InterPro" id="IPR017871">
    <property type="entry name" value="ABC_transporter-like_CS"/>
</dbReference>
<evidence type="ECO:0000313" key="11">
    <source>
        <dbReference type="Proteomes" id="UP001144204"/>
    </source>
</evidence>
<dbReference type="InterPro" id="IPR039421">
    <property type="entry name" value="Type_1_exporter"/>
</dbReference>
<comment type="caution">
    <text evidence="10">The sequence shown here is derived from an EMBL/GenBank/DDBJ whole genome shotgun (WGS) entry which is preliminary data.</text>
</comment>
<evidence type="ECO:0000256" key="2">
    <source>
        <dbReference type="ARBA" id="ARBA00022692"/>
    </source>
</evidence>
<dbReference type="InterPro" id="IPR036640">
    <property type="entry name" value="ABC1_TM_sf"/>
</dbReference>
<dbReference type="PANTHER" id="PTHR24221:SF614">
    <property type="entry name" value="GLUTATHIONE_L-CYSTEINE TRANSPORT SYSTEM ATP-BINDING_PERMEASE PROTEIN CYDC"/>
    <property type="match status" value="1"/>
</dbReference>
<feature type="transmembrane region" description="Helical" evidence="7">
    <location>
        <begin position="21"/>
        <end position="42"/>
    </location>
</feature>
<dbReference type="NCBIfam" id="TIGR02857">
    <property type="entry name" value="CydD"/>
    <property type="match status" value="1"/>
</dbReference>
<evidence type="ECO:0000256" key="5">
    <source>
        <dbReference type="ARBA" id="ARBA00022989"/>
    </source>
</evidence>
<dbReference type="GO" id="GO:0005886">
    <property type="term" value="C:plasma membrane"/>
    <property type="evidence" value="ECO:0007669"/>
    <property type="project" value="UniProtKB-SubCell"/>
</dbReference>
<dbReference type="PANTHER" id="PTHR24221">
    <property type="entry name" value="ATP-BINDING CASSETTE SUB-FAMILY B"/>
    <property type="match status" value="1"/>
</dbReference>
<dbReference type="SUPFAM" id="SSF90123">
    <property type="entry name" value="ABC transporter transmembrane region"/>
    <property type="match status" value="1"/>
</dbReference>
<feature type="transmembrane region" description="Helical" evidence="7">
    <location>
        <begin position="157"/>
        <end position="178"/>
    </location>
</feature>
<dbReference type="GO" id="GO:0042883">
    <property type="term" value="P:cysteine transport"/>
    <property type="evidence" value="ECO:0007669"/>
    <property type="project" value="InterPro"/>
</dbReference>
<dbReference type="PROSITE" id="PS50929">
    <property type="entry name" value="ABC_TM1F"/>
    <property type="match status" value="1"/>
</dbReference>
<feature type="domain" description="ABC transmembrane type-1" evidence="9">
    <location>
        <begin position="21"/>
        <end position="299"/>
    </location>
</feature>
<dbReference type="Gene3D" id="3.40.50.300">
    <property type="entry name" value="P-loop containing nucleotide triphosphate hydrolases"/>
    <property type="match status" value="1"/>
</dbReference>
<dbReference type="SMART" id="SM00382">
    <property type="entry name" value="AAA"/>
    <property type="match status" value="1"/>
</dbReference>
<dbReference type="InterPro" id="IPR027417">
    <property type="entry name" value="P-loop_NTPase"/>
</dbReference>